<feature type="signal peptide" evidence="1">
    <location>
        <begin position="1"/>
        <end position="25"/>
    </location>
</feature>
<keyword evidence="4" id="KW-1185">Reference proteome</keyword>
<evidence type="ECO:0000313" key="3">
    <source>
        <dbReference type="EMBL" id="GMF17066.1"/>
    </source>
</evidence>
<dbReference type="AlphaFoldDB" id="A0A9W6TPA3"/>
<dbReference type="OrthoDB" id="568194at2759"/>
<dbReference type="PANTHER" id="PTHR31157:SF1">
    <property type="entry name" value="SCP DOMAIN-CONTAINING PROTEIN"/>
    <property type="match status" value="1"/>
</dbReference>
<sequence length="220" mass="23506">MVLISKASLALFIAIASSGNSEVDATDNLRSESRHLAATYTTTSQYAYTMLARVNEQRAAMGLRALCMNTKLMTASKGHSNAMAVNNFMSHTGSDGSTMAARVTATGFKWTRIAENVAAGQATVDAVMAAWMKSSGHRANILGDYTMFGTAYAYSSSSTYGSYWTQNFGKSTSESCIYEDAEYNETPTQALNTSDYSSAELGALIPAFKATANLDCKASQ</sequence>
<dbReference type="Proteomes" id="UP001165083">
    <property type="component" value="Unassembled WGS sequence"/>
</dbReference>
<dbReference type="PANTHER" id="PTHR31157">
    <property type="entry name" value="SCP DOMAIN-CONTAINING PROTEIN"/>
    <property type="match status" value="1"/>
</dbReference>
<evidence type="ECO:0000313" key="4">
    <source>
        <dbReference type="Proteomes" id="UP001165083"/>
    </source>
</evidence>
<reference evidence="3" key="1">
    <citation type="submission" date="2023-04" db="EMBL/GenBank/DDBJ databases">
        <title>Phytophthora lilii NBRC 32176.</title>
        <authorList>
            <person name="Ichikawa N."/>
            <person name="Sato H."/>
            <person name="Tonouchi N."/>
        </authorList>
    </citation>
    <scope>NUCLEOTIDE SEQUENCE</scope>
    <source>
        <strain evidence="3">NBRC 32176</strain>
    </source>
</reference>
<evidence type="ECO:0000259" key="2">
    <source>
        <dbReference type="Pfam" id="PF00188"/>
    </source>
</evidence>
<accession>A0A9W6TPA3</accession>
<feature type="chain" id="PRO_5040757461" evidence="1">
    <location>
        <begin position="26"/>
        <end position="220"/>
    </location>
</feature>
<dbReference type="Pfam" id="PF00188">
    <property type="entry name" value="CAP"/>
    <property type="match status" value="1"/>
</dbReference>
<protein>
    <submittedName>
        <fullName evidence="3">Unnamed protein product</fullName>
    </submittedName>
</protein>
<dbReference type="Gene3D" id="3.40.33.10">
    <property type="entry name" value="CAP"/>
    <property type="match status" value="1"/>
</dbReference>
<feature type="domain" description="SCP" evidence="2">
    <location>
        <begin position="51"/>
        <end position="168"/>
    </location>
</feature>
<proteinExistence type="predicted"/>
<keyword evidence="1" id="KW-0732">Signal</keyword>
<evidence type="ECO:0000256" key="1">
    <source>
        <dbReference type="SAM" id="SignalP"/>
    </source>
</evidence>
<dbReference type="InterPro" id="IPR014044">
    <property type="entry name" value="CAP_dom"/>
</dbReference>
<dbReference type="SUPFAM" id="SSF55797">
    <property type="entry name" value="PR-1-like"/>
    <property type="match status" value="1"/>
</dbReference>
<gene>
    <name evidence="3" type="ORF">Plil01_000618100</name>
</gene>
<name>A0A9W6TPA3_9STRA</name>
<comment type="caution">
    <text evidence="3">The sequence shown here is derived from an EMBL/GenBank/DDBJ whole genome shotgun (WGS) entry which is preliminary data.</text>
</comment>
<dbReference type="InterPro" id="IPR035940">
    <property type="entry name" value="CAP_sf"/>
</dbReference>
<organism evidence="3 4">
    <name type="scientific">Phytophthora lilii</name>
    <dbReference type="NCBI Taxonomy" id="2077276"/>
    <lineage>
        <taxon>Eukaryota</taxon>
        <taxon>Sar</taxon>
        <taxon>Stramenopiles</taxon>
        <taxon>Oomycota</taxon>
        <taxon>Peronosporomycetes</taxon>
        <taxon>Peronosporales</taxon>
        <taxon>Peronosporaceae</taxon>
        <taxon>Phytophthora</taxon>
    </lineage>
</organism>
<dbReference type="EMBL" id="BSXW01000270">
    <property type="protein sequence ID" value="GMF17066.1"/>
    <property type="molecule type" value="Genomic_DNA"/>
</dbReference>
<dbReference type="CDD" id="cd05379">
    <property type="entry name" value="CAP_bacterial"/>
    <property type="match status" value="1"/>
</dbReference>